<accession>A0A226BZ92</accession>
<sequence length="547" mass="61395">MEFNLSPVIVSIFIAFFLCLTFSGSQVFSSDDDLTLFINDELQKADMFLEDGRTKIDTQIVERYLDDSFEKEYVQLRDTFEKVGFVSWDSSTSTIEIDIEVSQEEQFISKLEIDKAINHIKALSENIGTRPAGSKNEHQAAEYLKEYYNELGYEVNKQDFSVDYAGPNNMTLGTVTIKDGEKWYGDISYKYEEKEYDWGTYQEWHGTEWEMGASANGKILGEEITGEVVNVKYKDEHFTDDIEDKIALINSDELENTKIAKKAKDNGAKAVILYITGGGRGNLGEAFDPRLEKQLDIPVLGAAKIHGVWLEEMIEVDSEKEQGLEISLNTYQNMDLTSYNVEAIKSAESDDAPIVAITAHYDSVIASPGANDNASGTAATMELARVFKKFDNDVELRFINFGAEEVGLVGSFYYVDQLSKDELERFEGVYNADMIATSDPYIESLFAVTVDGESNSVTENIIEADKRLEHDHTDTGHFAASDHLPFHQAGIDAALFIDMAGEGTPEDYYIEPIYHTPLDTIQDNISQKRLETALEIIGKAVFKESIN</sequence>
<proteinExistence type="predicted"/>
<dbReference type="InterPro" id="IPR003137">
    <property type="entry name" value="PA_domain"/>
</dbReference>
<dbReference type="SUPFAM" id="SSF52025">
    <property type="entry name" value="PA domain"/>
    <property type="match status" value="1"/>
</dbReference>
<evidence type="ECO:0000259" key="2">
    <source>
        <dbReference type="Pfam" id="PF04389"/>
    </source>
</evidence>
<comment type="caution">
    <text evidence="3">The sequence shown here is derived from an EMBL/GenBank/DDBJ whole genome shotgun (WGS) entry which is preliminary data.</text>
</comment>
<evidence type="ECO:0000259" key="1">
    <source>
        <dbReference type="Pfam" id="PF02225"/>
    </source>
</evidence>
<dbReference type="OrthoDB" id="9762302at2"/>
<dbReference type="Proteomes" id="UP000214588">
    <property type="component" value="Unassembled WGS sequence"/>
</dbReference>
<dbReference type="InterPro" id="IPR007484">
    <property type="entry name" value="Peptidase_M28"/>
</dbReference>
<keyword evidence="3" id="KW-0378">Hydrolase</keyword>
<evidence type="ECO:0000313" key="3">
    <source>
        <dbReference type="EMBL" id="OWZ83519.1"/>
    </source>
</evidence>
<dbReference type="EMBL" id="NIQC01000016">
    <property type="protein sequence ID" value="OWZ83519.1"/>
    <property type="molecule type" value="Genomic_DNA"/>
</dbReference>
<keyword evidence="3" id="KW-0645">Protease</keyword>
<dbReference type="InterPro" id="IPR045175">
    <property type="entry name" value="M28_fam"/>
</dbReference>
<keyword evidence="4" id="KW-1185">Reference proteome</keyword>
<dbReference type="PANTHER" id="PTHR12147:SF26">
    <property type="entry name" value="PEPTIDASE M28 DOMAIN-CONTAINING PROTEIN"/>
    <property type="match status" value="1"/>
</dbReference>
<dbReference type="Gene3D" id="3.50.30.30">
    <property type="match status" value="1"/>
</dbReference>
<organism evidence="3 4">
    <name type="scientific">Natranaerobius trueperi</name>
    <dbReference type="NCBI Taxonomy" id="759412"/>
    <lineage>
        <taxon>Bacteria</taxon>
        <taxon>Bacillati</taxon>
        <taxon>Bacillota</taxon>
        <taxon>Clostridia</taxon>
        <taxon>Natranaerobiales</taxon>
        <taxon>Natranaerobiaceae</taxon>
        <taxon>Natranaerobius</taxon>
    </lineage>
</organism>
<dbReference type="GO" id="GO:0006508">
    <property type="term" value="P:proteolysis"/>
    <property type="evidence" value="ECO:0007669"/>
    <property type="project" value="InterPro"/>
</dbReference>
<dbReference type="InterPro" id="IPR046450">
    <property type="entry name" value="PA_dom_sf"/>
</dbReference>
<dbReference type="AlphaFoldDB" id="A0A226BZ92"/>
<keyword evidence="3" id="KW-0031">Aminopeptidase</keyword>
<reference evidence="3 4" key="1">
    <citation type="submission" date="2017-06" db="EMBL/GenBank/DDBJ databases">
        <title>Draft Genome Sequence of Natranaerobius trueperi halophilic, alkalithermophilic bacteria from soda lakes.</title>
        <authorList>
            <person name="Zhao B."/>
        </authorList>
    </citation>
    <scope>NUCLEOTIDE SEQUENCE [LARGE SCALE GENOMIC DNA]</scope>
    <source>
        <strain evidence="3 4">DSM 18760</strain>
    </source>
</reference>
<feature type="domain" description="Peptidase M28" evidence="2">
    <location>
        <begin position="349"/>
        <end position="539"/>
    </location>
</feature>
<dbReference type="SUPFAM" id="SSF53187">
    <property type="entry name" value="Zn-dependent exopeptidases"/>
    <property type="match status" value="1"/>
</dbReference>
<dbReference type="PANTHER" id="PTHR12147">
    <property type="entry name" value="METALLOPEPTIDASE M28 FAMILY MEMBER"/>
    <property type="match status" value="1"/>
</dbReference>
<dbReference type="Pfam" id="PF02225">
    <property type="entry name" value="PA"/>
    <property type="match status" value="1"/>
</dbReference>
<feature type="domain" description="PA" evidence="1">
    <location>
        <begin position="225"/>
        <end position="307"/>
    </location>
</feature>
<name>A0A226BZ92_9FIRM</name>
<dbReference type="GO" id="GO:0008235">
    <property type="term" value="F:metalloexopeptidase activity"/>
    <property type="evidence" value="ECO:0007669"/>
    <property type="project" value="InterPro"/>
</dbReference>
<dbReference type="RefSeq" id="WP_089023742.1">
    <property type="nucleotide sequence ID" value="NZ_NIQC01000016.1"/>
</dbReference>
<dbReference type="Pfam" id="PF04389">
    <property type="entry name" value="Peptidase_M28"/>
    <property type="match status" value="1"/>
</dbReference>
<dbReference type="GO" id="GO:0004177">
    <property type="term" value="F:aminopeptidase activity"/>
    <property type="evidence" value="ECO:0007669"/>
    <property type="project" value="UniProtKB-KW"/>
</dbReference>
<protein>
    <submittedName>
        <fullName evidence="3">Aminopeptidase</fullName>
    </submittedName>
</protein>
<evidence type="ECO:0000313" key="4">
    <source>
        <dbReference type="Proteomes" id="UP000214588"/>
    </source>
</evidence>
<dbReference type="Gene3D" id="3.40.630.10">
    <property type="entry name" value="Zn peptidases"/>
    <property type="match status" value="1"/>
</dbReference>
<gene>
    <name evidence="3" type="ORF">CDO51_07885</name>
</gene>